<dbReference type="PROSITE" id="PS50932">
    <property type="entry name" value="HTH_LACI_2"/>
    <property type="match status" value="1"/>
</dbReference>
<evidence type="ECO:0000256" key="3">
    <source>
        <dbReference type="ARBA" id="ARBA00023163"/>
    </source>
</evidence>
<gene>
    <name evidence="5" type="ORF">C2869_05835</name>
</gene>
<dbReference type="EMBL" id="CP026604">
    <property type="protein sequence ID" value="AWB65988.1"/>
    <property type="molecule type" value="Genomic_DNA"/>
</dbReference>
<dbReference type="SMART" id="SM00354">
    <property type="entry name" value="HTH_LACI"/>
    <property type="match status" value="1"/>
</dbReference>
<sequence length="332" mass="36442">MSNIREVAKVAGVSIATVSRALSNPEKVSEKALKKVQDAIDQIGYKPNMLARNFRFHRSYAILVLVPDLANPFFSTVVKGIEDVARKKGFNVLLGDSRDSLEREQEYLKLIDTRQADGVIQLRPHREGDESTFVGTDFPVVNACGCVGTPYPSVRIDNAAAQKTVVDYLISLGHTRIGAITGLSDNAHSKNRLKGYKAALEQAGIPYDDKIVIEGDYSKWSGLNAATQFTHMDHRPTAVVAFNDQMAIGAVKGFKSAGLSIPEDISVTGFDDLEVAKYIDPTLTTIAQPATELGHTAMNLLHRMLEGQELSQQEYILPHEFMVRESTAAPKR</sequence>
<dbReference type="PANTHER" id="PTHR30146">
    <property type="entry name" value="LACI-RELATED TRANSCRIPTIONAL REPRESSOR"/>
    <property type="match status" value="1"/>
</dbReference>
<dbReference type="PANTHER" id="PTHR30146:SF109">
    <property type="entry name" value="HTH-TYPE TRANSCRIPTIONAL REGULATOR GALS"/>
    <property type="match status" value="1"/>
</dbReference>
<dbReference type="Pfam" id="PF13377">
    <property type="entry name" value="Peripla_BP_3"/>
    <property type="match status" value="1"/>
</dbReference>
<keyword evidence="1" id="KW-0805">Transcription regulation</keyword>
<name>A0A2S0VP53_9ALTE</name>
<dbReference type="GO" id="GO:0000976">
    <property type="term" value="F:transcription cis-regulatory region binding"/>
    <property type="evidence" value="ECO:0007669"/>
    <property type="project" value="TreeGrafter"/>
</dbReference>
<evidence type="ECO:0000313" key="5">
    <source>
        <dbReference type="EMBL" id="AWB65988.1"/>
    </source>
</evidence>
<dbReference type="PROSITE" id="PS00356">
    <property type="entry name" value="HTH_LACI_1"/>
    <property type="match status" value="1"/>
</dbReference>
<dbReference type="SUPFAM" id="SSF53822">
    <property type="entry name" value="Periplasmic binding protein-like I"/>
    <property type="match status" value="1"/>
</dbReference>
<organism evidence="5 6">
    <name type="scientific">Saccharobesus litoralis</name>
    <dbReference type="NCBI Taxonomy" id="2172099"/>
    <lineage>
        <taxon>Bacteria</taxon>
        <taxon>Pseudomonadati</taxon>
        <taxon>Pseudomonadota</taxon>
        <taxon>Gammaproteobacteria</taxon>
        <taxon>Alteromonadales</taxon>
        <taxon>Alteromonadaceae</taxon>
        <taxon>Saccharobesus</taxon>
    </lineage>
</organism>
<keyword evidence="3" id="KW-0804">Transcription</keyword>
<evidence type="ECO:0000259" key="4">
    <source>
        <dbReference type="PROSITE" id="PS50932"/>
    </source>
</evidence>
<evidence type="ECO:0000313" key="6">
    <source>
        <dbReference type="Proteomes" id="UP000244441"/>
    </source>
</evidence>
<feature type="domain" description="HTH lacI-type" evidence="4">
    <location>
        <begin position="2"/>
        <end position="56"/>
    </location>
</feature>
<dbReference type="CDD" id="cd01392">
    <property type="entry name" value="HTH_LacI"/>
    <property type="match status" value="1"/>
</dbReference>
<dbReference type="Proteomes" id="UP000244441">
    <property type="component" value="Chromosome"/>
</dbReference>
<dbReference type="KEGG" id="cate:C2869_05835"/>
<dbReference type="GO" id="GO:0003700">
    <property type="term" value="F:DNA-binding transcription factor activity"/>
    <property type="evidence" value="ECO:0007669"/>
    <property type="project" value="TreeGrafter"/>
</dbReference>
<dbReference type="RefSeq" id="WP_108602059.1">
    <property type="nucleotide sequence ID" value="NZ_CP026604.1"/>
</dbReference>
<keyword evidence="2" id="KW-0238">DNA-binding</keyword>
<dbReference type="InterPro" id="IPR000843">
    <property type="entry name" value="HTH_LacI"/>
</dbReference>
<proteinExistence type="predicted"/>
<evidence type="ECO:0000256" key="2">
    <source>
        <dbReference type="ARBA" id="ARBA00023125"/>
    </source>
</evidence>
<dbReference type="InterPro" id="IPR010982">
    <property type="entry name" value="Lambda_DNA-bd_dom_sf"/>
</dbReference>
<dbReference type="AlphaFoldDB" id="A0A2S0VP53"/>
<dbReference type="InterPro" id="IPR046335">
    <property type="entry name" value="LacI/GalR-like_sensor"/>
</dbReference>
<dbReference type="Gene3D" id="1.10.260.40">
    <property type="entry name" value="lambda repressor-like DNA-binding domains"/>
    <property type="match status" value="1"/>
</dbReference>
<keyword evidence="6" id="KW-1185">Reference proteome</keyword>
<reference evidence="5 6" key="1">
    <citation type="submission" date="2018-01" db="EMBL/GenBank/DDBJ databases">
        <title>Genome sequence of a Cantenovulum-like bacteria.</title>
        <authorList>
            <person name="Tan W.R."/>
            <person name="Lau N.-S."/>
            <person name="Go F."/>
            <person name="Amirul A.-A.A."/>
        </authorList>
    </citation>
    <scope>NUCLEOTIDE SEQUENCE [LARGE SCALE GENOMIC DNA]</scope>
    <source>
        <strain evidence="5 6">CCB-QB4</strain>
    </source>
</reference>
<accession>A0A2S0VP53</accession>
<protein>
    <submittedName>
        <fullName evidence="5">LacI family transcriptional regulator</fullName>
    </submittedName>
</protein>
<dbReference type="Gene3D" id="3.40.50.2300">
    <property type="match status" value="2"/>
</dbReference>
<dbReference type="SUPFAM" id="SSF47413">
    <property type="entry name" value="lambda repressor-like DNA-binding domains"/>
    <property type="match status" value="1"/>
</dbReference>
<evidence type="ECO:0000256" key="1">
    <source>
        <dbReference type="ARBA" id="ARBA00023015"/>
    </source>
</evidence>
<dbReference type="CDD" id="cd06284">
    <property type="entry name" value="PBP1_LacI-like"/>
    <property type="match status" value="1"/>
</dbReference>
<dbReference type="Pfam" id="PF00356">
    <property type="entry name" value="LacI"/>
    <property type="match status" value="1"/>
</dbReference>
<dbReference type="InterPro" id="IPR028082">
    <property type="entry name" value="Peripla_BP_I"/>
</dbReference>
<dbReference type="OrthoDB" id="9798934at2"/>